<protein>
    <submittedName>
        <fullName evidence="2">Uncharacterized protein</fullName>
    </submittedName>
</protein>
<keyword evidence="3" id="KW-1185">Reference proteome</keyword>
<evidence type="ECO:0000313" key="2">
    <source>
        <dbReference type="EMBL" id="TWD82507.1"/>
    </source>
</evidence>
<accession>A0A561BUH7</accession>
<name>A0A561BUH7_9ACTN</name>
<dbReference type="RefSeq" id="WP_145808148.1">
    <property type="nucleotide sequence ID" value="NZ_VIVK01000001.1"/>
</dbReference>
<reference evidence="2 3" key="1">
    <citation type="submission" date="2019-06" db="EMBL/GenBank/DDBJ databases">
        <title>Sequencing the genomes of 1000 actinobacteria strains.</title>
        <authorList>
            <person name="Klenk H.-P."/>
        </authorList>
    </citation>
    <scope>NUCLEOTIDE SEQUENCE [LARGE SCALE GENOMIC DNA]</scope>
    <source>
        <strain evidence="2 3">DSM 24683</strain>
    </source>
</reference>
<feature type="region of interest" description="Disordered" evidence="1">
    <location>
        <begin position="1"/>
        <end position="22"/>
    </location>
</feature>
<comment type="caution">
    <text evidence="2">The sequence shown here is derived from an EMBL/GenBank/DDBJ whole genome shotgun (WGS) entry which is preliminary data.</text>
</comment>
<evidence type="ECO:0000256" key="1">
    <source>
        <dbReference type="SAM" id="MobiDB-lite"/>
    </source>
</evidence>
<proteinExistence type="predicted"/>
<dbReference type="AlphaFoldDB" id="A0A561BUH7"/>
<evidence type="ECO:0000313" key="3">
    <source>
        <dbReference type="Proteomes" id="UP000318380"/>
    </source>
</evidence>
<dbReference type="PROSITE" id="PS51318">
    <property type="entry name" value="TAT"/>
    <property type="match status" value="1"/>
</dbReference>
<dbReference type="EMBL" id="VIVK01000001">
    <property type="protein sequence ID" value="TWD82507.1"/>
    <property type="molecule type" value="Genomic_DNA"/>
</dbReference>
<dbReference type="InterPro" id="IPR006311">
    <property type="entry name" value="TAT_signal"/>
</dbReference>
<sequence>MSPSTPSDQTRPEPAAAQPSRRRLLLGVPALAVATAVATTVTTQTAQAAPQAKPQVFECAADLLRGA</sequence>
<organism evidence="2 3">
    <name type="scientific">Kribbella amoyensis</name>
    <dbReference type="NCBI Taxonomy" id="996641"/>
    <lineage>
        <taxon>Bacteria</taxon>
        <taxon>Bacillati</taxon>
        <taxon>Actinomycetota</taxon>
        <taxon>Actinomycetes</taxon>
        <taxon>Propionibacteriales</taxon>
        <taxon>Kribbellaceae</taxon>
        <taxon>Kribbella</taxon>
    </lineage>
</organism>
<gene>
    <name evidence="2" type="ORF">FB561_3640</name>
</gene>
<dbReference type="Proteomes" id="UP000318380">
    <property type="component" value="Unassembled WGS sequence"/>
</dbReference>